<keyword evidence="2" id="KW-1185">Reference proteome</keyword>
<dbReference type="KEGG" id="psoj:PHYSODRAFT_525846"/>
<reference evidence="1 2" key="1">
    <citation type="journal article" date="2006" name="Science">
        <title>Phytophthora genome sequences uncover evolutionary origins and mechanisms of pathogenesis.</title>
        <authorList>
            <person name="Tyler B.M."/>
            <person name="Tripathy S."/>
            <person name="Zhang X."/>
            <person name="Dehal P."/>
            <person name="Jiang R.H."/>
            <person name="Aerts A."/>
            <person name="Arredondo F.D."/>
            <person name="Baxter L."/>
            <person name="Bensasson D."/>
            <person name="Beynon J.L."/>
            <person name="Chapman J."/>
            <person name="Damasceno C.M."/>
            <person name="Dorrance A.E."/>
            <person name="Dou D."/>
            <person name="Dickerman A.W."/>
            <person name="Dubchak I.L."/>
            <person name="Garbelotto M."/>
            <person name="Gijzen M."/>
            <person name="Gordon S.G."/>
            <person name="Govers F."/>
            <person name="Grunwald N.J."/>
            <person name="Huang W."/>
            <person name="Ivors K.L."/>
            <person name="Jones R.W."/>
            <person name="Kamoun S."/>
            <person name="Krampis K."/>
            <person name="Lamour K.H."/>
            <person name="Lee M.K."/>
            <person name="McDonald W.H."/>
            <person name="Medina M."/>
            <person name="Meijer H.J."/>
            <person name="Nordberg E.K."/>
            <person name="Maclean D.J."/>
            <person name="Ospina-Giraldo M.D."/>
            <person name="Morris P.F."/>
            <person name="Phuntumart V."/>
            <person name="Putnam N.H."/>
            <person name="Rash S."/>
            <person name="Rose J.K."/>
            <person name="Sakihama Y."/>
            <person name="Salamov A.A."/>
            <person name="Savidor A."/>
            <person name="Scheuring C.F."/>
            <person name="Smith B.M."/>
            <person name="Sobral B.W."/>
            <person name="Terry A."/>
            <person name="Torto-Alalibo T.A."/>
            <person name="Win J."/>
            <person name="Xu Z."/>
            <person name="Zhang H."/>
            <person name="Grigoriev I.V."/>
            <person name="Rokhsar D.S."/>
            <person name="Boore J.L."/>
        </authorList>
    </citation>
    <scope>NUCLEOTIDE SEQUENCE [LARGE SCALE GENOMIC DNA]</scope>
    <source>
        <strain evidence="1 2">P6497</strain>
    </source>
</reference>
<sequence>MAVLEKLSSSLSSVFAETDRVFRLNGLNQITYPFFKRNTQPVSAQSTYVELLKCSLIPFDYRSVAEGFFGKMTTGCGQSEADHADVSRFCGEILISIATNVILSIEYRYAGIRYSEHKREVIVLAGQNQLMEALGVALDGVGFNEKSWCVMTEAAAGLCFMQLCIGVTVECKYVAPDRRDFVDRLCAMLAHLKQEVVDSVQREVEHDLIVRNMLGRVFQYTVMYTPREGILITSNSRKPWHRY</sequence>
<dbReference type="GeneID" id="20660930"/>
<dbReference type="OMA" id="VECKYVA"/>
<dbReference type="InParanoid" id="G5A5M8"/>
<evidence type="ECO:0000313" key="2">
    <source>
        <dbReference type="Proteomes" id="UP000002640"/>
    </source>
</evidence>
<accession>G5A5M8</accession>
<dbReference type="AlphaFoldDB" id="G5A5M8"/>
<evidence type="ECO:0000313" key="1">
    <source>
        <dbReference type="EMBL" id="EGZ08633.1"/>
    </source>
</evidence>
<proteinExistence type="predicted"/>
<dbReference type="Proteomes" id="UP000002640">
    <property type="component" value="Unassembled WGS sequence"/>
</dbReference>
<dbReference type="EMBL" id="JH159160">
    <property type="protein sequence ID" value="EGZ08633.1"/>
    <property type="molecule type" value="Genomic_DNA"/>
</dbReference>
<gene>
    <name evidence="1" type="ORF">PHYSODRAFT_525846</name>
</gene>
<organism evidence="1 2">
    <name type="scientific">Phytophthora sojae (strain P6497)</name>
    <name type="common">Soybean stem and root rot agent</name>
    <name type="synonym">Phytophthora megasperma f. sp. glycines</name>
    <dbReference type="NCBI Taxonomy" id="1094619"/>
    <lineage>
        <taxon>Eukaryota</taxon>
        <taxon>Sar</taxon>
        <taxon>Stramenopiles</taxon>
        <taxon>Oomycota</taxon>
        <taxon>Peronosporomycetes</taxon>
        <taxon>Peronosporales</taxon>
        <taxon>Peronosporaceae</taxon>
        <taxon>Phytophthora</taxon>
    </lineage>
</organism>
<name>G5A5M8_PHYSP</name>
<protein>
    <submittedName>
        <fullName evidence="1">Uncharacterized protein</fullName>
    </submittedName>
</protein>
<dbReference type="RefSeq" id="XP_009535266.1">
    <property type="nucleotide sequence ID" value="XM_009536971.1"/>
</dbReference>